<name>A0A9D1PSU0_9SPIO</name>
<dbReference type="CDD" id="cd05374">
    <property type="entry name" value="17beta-HSD-like_SDR_c"/>
    <property type="match status" value="1"/>
</dbReference>
<reference evidence="3" key="2">
    <citation type="submission" date="2021-04" db="EMBL/GenBank/DDBJ databases">
        <authorList>
            <person name="Gilroy R."/>
        </authorList>
    </citation>
    <scope>NUCLEOTIDE SEQUENCE</scope>
    <source>
        <strain evidence="3">Gambia11-129</strain>
    </source>
</reference>
<dbReference type="Proteomes" id="UP000823936">
    <property type="component" value="Unassembled WGS sequence"/>
</dbReference>
<dbReference type="PRINTS" id="PR00081">
    <property type="entry name" value="GDHRDH"/>
</dbReference>
<dbReference type="EMBL" id="DXHU01000016">
    <property type="protein sequence ID" value="HIV98898.1"/>
    <property type="molecule type" value="Genomic_DNA"/>
</dbReference>
<keyword evidence="2" id="KW-0560">Oxidoreductase</keyword>
<dbReference type="InterPro" id="IPR020904">
    <property type="entry name" value="Sc_DH/Rdtase_CS"/>
</dbReference>
<comment type="similarity">
    <text evidence="1">Belongs to the short-chain dehydrogenases/reductases (SDR) family.</text>
</comment>
<evidence type="ECO:0000256" key="1">
    <source>
        <dbReference type="ARBA" id="ARBA00006484"/>
    </source>
</evidence>
<dbReference type="AlphaFoldDB" id="A0A9D1PSU0"/>
<evidence type="ECO:0000256" key="2">
    <source>
        <dbReference type="ARBA" id="ARBA00023002"/>
    </source>
</evidence>
<dbReference type="GO" id="GO:0016491">
    <property type="term" value="F:oxidoreductase activity"/>
    <property type="evidence" value="ECO:0007669"/>
    <property type="project" value="UniProtKB-KW"/>
</dbReference>
<evidence type="ECO:0000313" key="3">
    <source>
        <dbReference type="EMBL" id="HIV98898.1"/>
    </source>
</evidence>
<dbReference type="PROSITE" id="PS00061">
    <property type="entry name" value="ADH_SHORT"/>
    <property type="match status" value="1"/>
</dbReference>
<dbReference type="InterPro" id="IPR036291">
    <property type="entry name" value="NAD(P)-bd_dom_sf"/>
</dbReference>
<dbReference type="InterPro" id="IPR002347">
    <property type="entry name" value="SDR_fam"/>
</dbReference>
<dbReference type="PANTHER" id="PTHR44169">
    <property type="entry name" value="NADPH-DEPENDENT 1-ACYLDIHYDROXYACETONE PHOSPHATE REDUCTASE"/>
    <property type="match status" value="1"/>
</dbReference>
<dbReference type="Gene3D" id="3.40.50.720">
    <property type="entry name" value="NAD(P)-binding Rossmann-like Domain"/>
    <property type="match status" value="1"/>
</dbReference>
<dbReference type="Pfam" id="PF00106">
    <property type="entry name" value="adh_short"/>
    <property type="match status" value="1"/>
</dbReference>
<proteinExistence type="inferred from homology"/>
<accession>A0A9D1PSU0</accession>
<evidence type="ECO:0000313" key="4">
    <source>
        <dbReference type="Proteomes" id="UP000823936"/>
    </source>
</evidence>
<dbReference type="PANTHER" id="PTHR44169:SF6">
    <property type="entry name" value="NADPH-DEPENDENT 1-ACYLDIHYDROXYACETONE PHOSPHATE REDUCTASE"/>
    <property type="match status" value="1"/>
</dbReference>
<protein>
    <submittedName>
        <fullName evidence="3">SDR family oxidoreductase</fullName>
    </submittedName>
</protein>
<dbReference type="SUPFAM" id="SSF51735">
    <property type="entry name" value="NAD(P)-binding Rossmann-fold domains"/>
    <property type="match status" value="1"/>
</dbReference>
<gene>
    <name evidence="3" type="ORF">IAB12_03870</name>
</gene>
<sequence length="269" mass="29941">MKESAKYKKDVLVTGASSGIGKAIALSLAEEGWNVYAASRNICEDVRTVGKGRITGIRMDVTDEESVRKAAEKIDDLSVIIHSAGFGIASPAECADLDLVKKQFDTNYFGVLSVNSVFLEKLRKHKRSIVIAVSSFASSVPLPFQSHYSSSKYALKAYMEALRIEASPFGVQSVLVEPGDTRTSFTSSRIESNIENTVYEKNARRAIDRMKNDEMNGKSPESVARCVSRILKRRNPPVRVTVGIEYKILMFLVKILPERMILYILGRMY</sequence>
<comment type="caution">
    <text evidence="3">The sequence shown here is derived from an EMBL/GenBank/DDBJ whole genome shotgun (WGS) entry which is preliminary data.</text>
</comment>
<organism evidence="3 4">
    <name type="scientific">Candidatus Ornithospirochaeta avicola</name>
    <dbReference type="NCBI Taxonomy" id="2840896"/>
    <lineage>
        <taxon>Bacteria</taxon>
        <taxon>Pseudomonadati</taxon>
        <taxon>Spirochaetota</taxon>
        <taxon>Spirochaetia</taxon>
        <taxon>Spirochaetales</taxon>
        <taxon>Spirochaetaceae</taxon>
        <taxon>Spirochaetaceae incertae sedis</taxon>
        <taxon>Candidatus Ornithospirochaeta</taxon>
    </lineage>
</organism>
<reference evidence="3" key="1">
    <citation type="journal article" date="2021" name="PeerJ">
        <title>Extensive microbial diversity within the chicken gut microbiome revealed by metagenomics and culture.</title>
        <authorList>
            <person name="Gilroy R."/>
            <person name="Ravi A."/>
            <person name="Getino M."/>
            <person name="Pursley I."/>
            <person name="Horton D.L."/>
            <person name="Alikhan N.F."/>
            <person name="Baker D."/>
            <person name="Gharbi K."/>
            <person name="Hall N."/>
            <person name="Watson M."/>
            <person name="Adriaenssens E.M."/>
            <person name="Foster-Nyarko E."/>
            <person name="Jarju S."/>
            <person name="Secka A."/>
            <person name="Antonio M."/>
            <person name="Oren A."/>
            <person name="Chaudhuri R.R."/>
            <person name="La Ragione R."/>
            <person name="Hildebrand F."/>
            <person name="Pallen M.J."/>
        </authorList>
    </citation>
    <scope>NUCLEOTIDE SEQUENCE</scope>
    <source>
        <strain evidence="3">Gambia11-129</strain>
    </source>
</reference>